<evidence type="ECO:0000256" key="1">
    <source>
        <dbReference type="ARBA" id="ARBA00001946"/>
    </source>
</evidence>
<evidence type="ECO:0000313" key="9">
    <source>
        <dbReference type="Proteomes" id="UP000002061"/>
    </source>
</evidence>
<organism evidence="8 9">
    <name type="scientific">Methanocaldococcus infernus (strain DSM 11812 / JCM 15783 / ME)</name>
    <dbReference type="NCBI Taxonomy" id="573063"/>
    <lineage>
        <taxon>Archaea</taxon>
        <taxon>Methanobacteriati</taxon>
        <taxon>Methanobacteriota</taxon>
        <taxon>Methanomada group</taxon>
        <taxon>Methanococci</taxon>
        <taxon>Methanococcales</taxon>
        <taxon>Methanocaldococcaceae</taxon>
        <taxon>Methanocaldococcus</taxon>
    </lineage>
</organism>
<reference evidence="8" key="1">
    <citation type="submission" date="2010-04" db="EMBL/GenBank/DDBJ databases">
        <title>Complete sequence of Methanocaldococcus infernus ME.</title>
        <authorList>
            <consortium name="US DOE Joint Genome Institute"/>
            <person name="Lucas S."/>
            <person name="Copeland A."/>
            <person name="Lapidus A."/>
            <person name="Cheng J.-F."/>
            <person name="Bruce D."/>
            <person name="Goodwin L."/>
            <person name="Pitluck S."/>
            <person name="Munk A.C."/>
            <person name="Detter J.C."/>
            <person name="Han C."/>
            <person name="Tapia R."/>
            <person name="Land M."/>
            <person name="Hauser L."/>
            <person name="Kyrpides N."/>
            <person name="Mikhailova N."/>
            <person name="Sieprawska-Lupa M."/>
            <person name="Whitman W.B."/>
            <person name="Woyke T."/>
        </authorList>
    </citation>
    <scope>NUCLEOTIDE SEQUENCE [LARGE SCALE GENOMIC DNA]</scope>
    <source>
        <strain evidence="8">ME</strain>
    </source>
</reference>
<dbReference type="Pfam" id="PF04029">
    <property type="entry name" value="2-ph_phosp"/>
    <property type="match status" value="1"/>
</dbReference>
<dbReference type="eggNOG" id="arCOG04871">
    <property type="taxonomic scope" value="Archaea"/>
</dbReference>
<keyword evidence="9" id="KW-1185">Reference proteome</keyword>
<protein>
    <recommendedName>
        <fullName evidence="3 7">2-phosphosulfolactate phosphatase</fullName>
        <ecNumber evidence="3 7">3.1.3.71</ecNumber>
    </recommendedName>
</protein>
<evidence type="ECO:0000256" key="3">
    <source>
        <dbReference type="ARBA" id="ARBA00012953"/>
    </source>
</evidence>
<dbReference type="STRING" id="573063.Metin_0218"/>
<dbReference type="AlphaFoldDB" id="D5VQN6"/>
<dbReference type="InterPro" id="IPR036702">
    <property type="entry name" value="ComB-like_sf"/>
</dbReference>
<dbReference type="RefSeq" id="WP_013099635.1">
    <property type="nucleotide sequence ID" value="NC_014122.1"/>
</dbReference>
<keyword evidence="5" id="KW-0460">Magnesium</keyword>
<comment type="cofactor">
    <cofactor evidence="1">
        <name>Mg(2+)</name>
        <dbReference type="ChEBI" id="CHEBI:18420"/>
    </cofactor>
</comment>
<evidence type="ECO:0000256" key="2">
    <source>
        <dbReference type="ARBA" id="ARBA00009997"/>
    </source>
</evidence>
<dbReference type="Gene3D" id="3.90.1560.10">
    <property type="entry name" value="ComB-like"/>
    <property type="match status" value="1"/>
</dbReference>
<dbReference type="OrthoDB" id="146693at2157"/>
<dbReference type="InterPro" id="IPR027639">
    <property type="entry name" value="ComB_archaeal"/>
</dbReference>
<dbReference type="InterPro" id="IPR005238">
    <property type="entry name" value="ComB-like"/>
</dbReference>
<dbReference type="NCBIfam" id="TIGR00298">
    <property type="entry name" value="2-phosphosulfolactate phosphatase"/>
    <property type="match status" value="1"/>
</dbReference>
<proteinExistence type="inferred from homology"/>
<dbReference type="HOGENOM" id="CLU_070028_0_1_2"/>
<dbReference type="GO" id="GO:0019295">
    <property type="term" value="P:coenzyme M biosynthetic process"/>
    <property type="evidence" value="ECO:0007669"/>
    <property type="project" value="InterPro"/>
</dbReference>
<evidence type="ECO:0000256" key="4">
    <source>
        <dbReference type="ARBA" id="ARBA00022801"/>
    </source>
</evidence>
<dbReference type="GO" id="GO:0050532">
    <property type="term" value="F:2-phosphosulfolactate phosphatase activity"/>
    <property type="evidence" value="ECO:0007669"/>
    <property type="project" value="UniProtKB-UniRule"/>
</dbReference>
<dbReference type="SUPFAM" id="SSF142823">
    <property type="entry name" value="ComB-like"/>
    <property type="match status" value="1"/>
</dbReference>
<gene>
    <name evidence="8" type="ordered locus">Metin_0218</name>
</gene>
<evidence type="ECO:0000256" key="6">
    <source>
        <dbReference type="ARBA" id="ARBA00033711"/>
    </source>
</evidence>
<dbReference type="GO" id="GO:0000287">
    <property type="term" value="F:magnesium ion binding"/>
    <property type="evidence" value="ECO:0007669"/>
    <property type="project" value="InterPro"/>
</dbReference>
<keyword evidence="4 8" id="KW-0378">Hydrolase</keyword>
<accession>D5VQN6</accession>
<dbReference type="Proteomes" id="UP000002061">
    <property type="component" value="Chromosome"/>
</dbReference>
<dbReference type="GO" id="GO:0050545">
    <property type="term" value="F:sulfopyruvate decarboxylase activity"/>
    <property type="evidence" value="ECO:0007669"/>
    <property type="project" value="TreeGrafter"/>
</dbReference>
<dbReference type="EC" id="3.1.3.71" evidence="3 7"/>
<dbReference type="PANTHER" id="PTHR37311:SF1">
    <property type="entry name" value="2-PHOSPHOSULFOLACTATE PHOSPHATASE-RELATED"/>
    <property type="match status" value="1"/>
</dbReference>
<dbReference type="KEGG" id="mif:Metin_0218"/>
<dbReference type="GeneID" id="9131218"/>
<dbReference type="PANTHER" id="PTHR37311">
    <property type="entry name" value="2-PHOSPHOSULFOLACTATE PHOSPHATASE-RELATED"/>
    <property type="match status" value="1"/>
</dbReference>
<comment type="similarity">
    <text evidence="2">Belongs to the ComB family.</text>
</comment>
<evidence type="ECO:0000313" key="8">
    <source>
        <dbReference type="EMBL" id="ADG12889.1"/>
    </source>
</evidence>
<evidence type="ECO:0000256" key="5">
    <source>
        <dbReference type="ARBA" id="ARBA00022842"/>
    </source>
</evidence>
<name>D5VQN6_METIM</name>
<sequence length="213" mass="24249">MIDIGGNQKVSVVVDILRFSSTVTTLLTFVDEIYIALSEREKGIYIGEKFGVKREGYDYGNSPIEILKNKEEILERYERGEKIFIKTTNGTRVLESLKAEEIYIGSILNAEAVSKVSNSFSLIPCHTLKGFAIEDFIGCGVIAKFREDLDESALSAKLLAERDYREVIINSRSAQNLKDLGYENDIYFCLLENLYDIVGKYEKEKKRIVRCMI</sequence>
<comment type="catalytic activity">
    <reaction evidence="6">
        <text>(2R)-O-phospho-3-sulfolactate + H2O = (2R)-3-sulfolactate + phosphate</text>
        <dbReference type="Rhea" id="RHEA:23416"/>
        <dbReference type="ChEBI" id="CHEBI:15377"/>
        <dbReference type="ChEBI" id="CHEBI:15597"/>
        <dbReference type="ChEBI" id="CHEBI:43474"/>
        <dbReference type="ChEBI" id="CHEBI:58738"/>
        <dbReference type="EC" id="3.1.3.71"/>
    </reaction>
</comment>
<dbReference type="EMBL" id="CP002009">
    <property type="protein sequence ID" value="ADG12889.1"/>
    <property type="molecule type" value="Genomic_DNA"/>
</dbReference>
<evidence type="ECO:0000256" key="7">
    <source>
        <dbReference type="NCBIfam" id="TIGR00298"/>
    </source>
</evidence>